<protein>
    <submittedName>
        <fullName evidence="2">Uncharacterized protein</fullName>
    </submittedName>
</protein>
<sequence>MGNQKNKLQLEKFRVTEIKNSNQIFGGSTAGGENPECSLSKLTTTTKNKDKGNQII</sequence>
<evidence type="ECO:0000313" key="2">
    <source>
        <dbReference type="EMBL" id="TCP24008.1"/>
    </source>
</evidence>
<comment type="caution">
    <text evidence="2">The sequence shown here is derived from an EMBL/GenBank/DDBJ whole genome shotgun (WGS) entry which is preliminary data.</text>
</comment>
<keyword evidence="3" id="KW-1185">Reference proteome</keyword>
<dbReference type="AlphaFoldDB" id="A0A4R2NRJ1"/>
<feature type="compositionally biased region" description="Basic and acidic residues" evidence="1">
    <location>
        <begin position="47"/>
        <end position="56"/>
    </location>
</feature>
<dbReference type="EMBL" id="SLXM01000007">
    <property type="protein sequence ID" value="TCP24008.1"/>
    <property type="molecule type" value="Genomic_DNA"/>
</dbReference>
<evidence type="ECO:0000313" key="3">
    <source>
        <dbReference type="Proteomes" id="UP000294564"/>
    </source>
</evidence>
<proteinExistence type="predicted"/>
<gene>
    <name evidence="2" type="ORF">EV195_107174</name>
</gene>
<name>A0A4R2NRJ1_9FLAO</name>
<dbReference type="Proteomes" id="UP000294564">
    <property type="component" value="Unassembled WGS sequence"/>
</dbReference>
<evidence type="ECO:0000256" key="1">
    <source>
        <dbReference type="SAM" id="MobiDB-lite"/>
    </source>
</evidence>
<feature type="region of interest" description="Disordered" evidence="1">
    <location>
        <begin position="25"/>
        <end position="56"/>
    </location>
</feature>
<organism evidence="2 3">
    <name type="scientific">Tenacibaculum skagerrakense</name>
    <dbReference type="NCBI Taxonomy" id="186571"/>
    <lineage>
        <taxon>Bacteria</taxon>
        <taxon>Pseudomonadati</taxon>
        <taxon>Bacteroidota</taxon>
        <taxon>Flavobacteriia</taxon>
        <taxon>Flavobacteriales</taxon>
        <taxon>Flavobacteriaceae</taxon>
        <taxon>Tenacibaculum</taxon>
    </lineage>
</organism>
<dbReference type="RefSeq" id="WP_165915735.1">
    <property type="nucleotide sequence ID" value="NZ_SLXM01000007.1"/>
</dbReference>
<reference evidence="2 3" key="1">
    <citation type="submission" date="2019-03" db="EMBL/GenBank/DDBJ databases">
        <title>Genomic Encyclopedia of Type Strains, Phase IV (KMG-IV): sequencing the most valuable type-strain genomes for metagenomic binning, comparative biology and taxonomic classification.</title>
        <authorList>
            <person name="Goeker M."/>
        </authorList>
    </citation>
    <scope>NUCLEOTIDE SEQUENCE [LARGE SCALE GENOMIC DNA]</scope>
    <source>
        <strain evidence="2 3">DSM 14836</strain>
    </source>
</reference>
<accession>A0A4R2NRJ1</accession>